<dbReference type="InterPro" id="IPR043128">
    <property type="entry name" value="Rev_trsase/Diguanyl_cyclase"/>
</dbReference>
<evidence type="ECO:0000256" key="6">
    <source>
        <dbReference type="ARBA" id="ARBA00022918"/>
    </source>
</evidence>
<reference evidence="8" key="2">
    <citation type="journal article" date="2024" name="Plant">
        <title>Genomic evolution and insights into agronomic trait innovations of Sesamum species.</title>
        <authorList>
            <person name="Miao H."/>
            <person name="Wang L."/>
            <person name="Qu L."/>
            <person name="Liu H."/>
            <person name="Sun Y."/>
            <person name="Le M."/>
            <person name="Wang Q."/>
            <person name="Wei S."/>
            <person name="Zheng Y."/>
            <person name="Lin W."/>
            <person name="Duan Y."/>
            <person name="Cao H."/>
            <person name="Xiong S."/>
            <person name="Wang X."/>
            <person name="Wei L."/>
            <person name="Li C."/>
            <person name="Ma Q."/>
            <person name="Ju M."/>
            <person name="Zhao R."/>
            <person name="Li G."/>
            <person name="Mu C."/>
            <person name="Tian Q."/>
            <person name="Mei H."/>
            <person name="Zhang T."/>
            <person name="Gao T."/>
            <person name="Zhang H."/>
        </authorList>
    </citation>
    <scope>NUCLEOTIDE SEQUENCE</scope>
    <source>
        <strain evidence="8">G02</strain>
    </source>
</reference>
<dbReference type="PANTHER" id="PTHR34072:SF59">
    <property type="entry name" value="CCHC-TYPE INTEGRASE"/>
    <property type="match status" value="1"/>
</dbReference>
<evidence type="ECO:0000313" key="8">
    <source>
        <dbReference type="EMBL" id="KAL0285189.1"/>
    </source>
</evidence>
<dbReference type="PANTHER" id="PTHR34072">
    <property type="entry name" value="ENZYMATIC POLYPROTEIN-RELATED"/>
    <property type="match status" value="1"/>
</dbReference>
<reference evidence="8" key="1">
    <citation type="submission" date="2020-06" db="EMBL/GenBank/DDBJ databases">
        <authorList>
            <person name="Li T."/>
            <person name="Hu X."/>
            <person name="Zhang T."/>
            <person name="Song X."/>
            <person name="Zhang H."/>
            <person name="Dai N."/>
            <person name="Sheng W."/>
            <person name="Hou X."/>
            <person name="Wei L."/>
        </authorList>
    </citation>
    <scope>NUCLEOTIDE SEQUENCE</scope>
    <source>
        <strain evidence="8">G02</strain>
        <tissue evidence="8">Leaf</tissue>
    </source>
</reference>
<accession>A0AAW2ISP0</accession>
<keyword evidence="2" id="KW-0548">Nucleotidyltransferase</keyword>
<organism evidence="8">
    <name type="scientific">Sesamum radiatum</name>
    <name type="common">Black benniseed</name>
    <dbReference type="NCBI Taxonomy" id="300843"/>
    <lineage>
        <taxon>Eukaryota</taxon>
        <taxon>Viridiplantae</taxon>
        <taxon>Streptophyta</taxon>
        <taxon>Embryophyta</taxon>
        <taxon>Tracheophyta</taxon>
        <taxon>Spermatophyta</taxon>
        <taxon>Magnoliopsida</taxon>
        <taxon>eudicotyledons</taxon>
        <taxon>Gunneridae</taxon>
        <taxon>Pentapetalae</taxon>
        <taxon>asterids</taxon>
        <taxon>lamiids</taxon>
        <taxon>Lamiales</taxon>
        <taxon>Pedaliaceae</taxon>
        <taxon>Sesamum</taxon>
    </lineage>
</organism>
<evidence type="ECO:0000259" key="7">
    <source>
        <dbReference type="Pfam" id="PF17917"/>
    </source>
</evidence>
<dbReference type="SUPFAM" id="SSF56672">
    <property type="entry name" value="DNA/RNA polymerases"/>
    <property type="match status" value="1"/>
</dbReference>
<dbReference type="AlphaFoldDB" id="A0AAW2ISP0"/>
<keyword evidence="6" id="KW-0695">RNA-directed DNA polymerase</keyword>
<comment type="caution">
    <text evidence="8">The sequence shown here is derived from an EMBL/GenBank/DDBJ whole genome shotgun (WGS) entry which is preliminary data.</text>
</comment>
<evidence type="ECO:0000256" key="4">
    <source>
        <dbReference type="ARBA" id="ARBA00022759"/>
    </source>
</evidence>
<evidence type="ECO:0000256" key="3">
    <source>
        <dbReference type="ARBA" id="ARBA00022722"/>
    </source>
</evidence>
<dbReference type="Pfam" id="PF17917">
    <property type="entry name" value="RT_RNaseH"/>
    <property type="match status" value="1"/>
</dbReference>
<dbReference type="EMBL" id="JACGWJ010001070">
    <property type="protein sequence ID" value="KAL0285189.1"/>
    <property type="molecule type" value="Genomic_DNA"/>
</dbReference>
<evidence type="ECO:0000256" key="1">
    <source>
        <dbReference type="ARBA" id="ARBA00022679"/>
    </source>
</evidence>
<evidence type="ECO:0000256" key="2">
    <source>
        <dbReference type="ARBA" id="ARBA00022695"/>
    </source>
</evidence>
<gene>
    <name evidence="8" type="ORF">Sradi_7180600</name>
</gene>
<dbReference type="GO" id="GO:0003964">
    <property type="term" value="F:RNA-directed DNA polymerase activity"/>
    <property type="evidence" value="ECO:0007669"/>
    <property type="project" value="UniProtKB-KW"/>
</dbReference>
<dbReference type="Gene3D" id="3.30.70.270">
    <property type="match status" value="2"/>
</dbReference>
<dbReference type="FunFam" id="3.10.20.370:FF:000001">
    <property type="entry name" value="Retrovirus-related Pol polyprotein from transposon 17.6-like protein"/>
    <property type="match status" value="1"/>
</dbReference>
<keyword evidence="4" id="KW-0255">Endonuclease</keyword>
<keyword evidence="1" id="KW-0808">Transferase</keyword>
<dbReference type="CDD" id="cd09274">
    <property type="entry name" value="RNase_HI_RT_Ty3"/>
    <property type="match status" value="1"/>
</dbReference>
<name>A0AAW2ISP0_SESRA</name>
<dbReference type="InterPro" id="IPR041373">
    <property type="entry name" value="RT_RNaseH"/>
</dbReference>
<protein>
    <submittedName>
        <fullName evidence="8">Retrovirus-related Pol polyprotein from transposon.6</fullName>
    </submittedName>
</protein>
<dbReference type="GO" id="GO:0004519">
    <property type="term" value="F:endonuclease activity"/>
    <property type="evidence" value="ECO:0007669"/>
    <property type="project" value="UniProtKB-KW"/>
</dbReference>
<feature type="domain" description="Reverse transcriptase RNase H-like" evidence="7">
    <location>
        <begin position="111"/>
        <end position="208"/>
    </location>
</feature>
<sequence length="322" mass="37060">MVHSILSLHTVLQVLRENKLFAKFSKCEFWIREVTFLGHVISGDGLAVDPSKVEAIVEWKRPENVTEIATPLMKLTQKDNPFVLDGACEMSFQELKKHLTTTPILALPNGTKNLVVYIDASKEGLGCVLMQYGKVIAYASRQLKQHEKNYPTHDLELAAIIFALAKWRHYLHGATFTIYTDHKSLKYLFSQKDLNMRQRQWMEFLDDYDCTIQYHPSKANIVADALSRNLLIKKALHLAKQVISARFRDRLCVLGNQSIKDEILKEAHHSHYTLHPEWKWESITMDFVTGFPTTMKGYNAIWVIVDRLTSLLTSFPSRSRGQ</sequence>
<dbReference type="InterPro" id="IPR043502">
    <property type="entry name" value="DNA/RNA_pol_sf"/>
</dbReference>
<keyword evidence="3" id="KW-0540">Nuclease</keyword>
<evidence type="ECO:0000256" key="5">
    <source>
        <dbReference type="ARBA" id="ARBA00022801"/>
    </source>
</evidence>
<keyword evidence="5" id="KW-0378">Hydrolase</keyword>
<dbReference type="Gene3D" id="3.10.20.370">
    <property type="match status" value="1"/>
</dbReference>
<proteinExistence type="predicted"/>
<dbReference type="GO" id="GO:0016787">
    <property type="term" value="F:hydrolase activity"/>
    <property type="evidence" value="ECO:0007669"/>
    <property type="project" value="UniProtKB-KW"/>
</dbReference>